<evidence type="ECO:0000313" key="1">
    <source>
        <dbReference type="EMBL" id="AYF01284.1"/>
    </source>
</evidence>
<protein>
    <submittedName>
        <fullName evidence="1">Uncharacterized protein</fullName>
    </submittedName>
</protein>
<name>A0A386UKP3_9RHOB</name>
<sequence>MTAAYKQFAADRARQERARLDALLRRATPVEGCGPAIPVAPARGPQVSVTPHVVMPDPSSKTGYKVECTGWRGFKAARAVDIFDVLERRAAGRKDKAGKPAPAPAPFTKGQVNAARLYRDLVERHNAGGMRCASLEARRGCGPSAGGEFMDAFIAEGDAIAWMRRQIGTGSALAVRRVRPSRRGGDGARNILDRVLVDAICLDGLSFREVLERHGWAVSGQNAKAIMGALAAVLDRMQGHGGAGMRKVS</sequence>
<dbReference type="Proteomes" id="UP000272010">
    <property type="component" value="Chromosome"/>
</dbReference>
<proteinExistence type="predicted"/>
<dbReference type="EMBL" id="CP031078">
    <property type="protein sequence ID" value="AYF01284.1"/>
    <property type="molecule type" value="Genomic_DNA"/>
</dbReference>
<gene>
    <name evidence="1" type="ORF">PY32053_01657</name>
</gene>
<reference evidence="2" key="1">
    <citation type="submission" date="2018-07" db="EMBL/GenBank/DDBJ databases">
        <title>Genome Structure of the Opportunistic Pathogen Paracoccus yeei (Alphaproteobacteria) and Identification of Putative Virulence Factors.</title>
        <authorList>
            <person name="Lasek R."/>
            <person name="Szuplewska M."/>
            <person name="Mitura M."/>
            <person name="Decewicz P."/>
            <person name="Chmielowska C."/>
            <person name="Pawlot A."/>
            <person name="Sentkowska D."/>
            <person name="Czarnecki J."/>
            <person name="Bartosik D."/>
        </authorList>
    </citation>
    <scope>NUCLEOTIDE SEQUENCE [LARGE SCALE GENOMIC DNA]</scope>
    <source>
        <strain evidence="2">CCUG 32053</strain>
    </source>
</reference>
<dbReference type="RefSeq" id="WP_120441699.1">
    <property type="nucleotide sequence ID" value="NZ_CAJGAB010000011.1"/>
</dbReference>
<dbReference type="AlphaFoldDB" id="A0A386UKP3"/>
<accession>A0A386UKP3</accession>
<evidence type="ECO:0000313" key="2">
    <source>
        <dbReference type="Proteomes" id="UP000272010"/>
    </source>
</evidence>
<organism evidence="1 2">
    <name type="scientific">Paracoccus yeei</name>
    <dbReference type="NCBI Taxonomy" id="147645"/>
    <lineage>
        <taxon>Bacteria</taxon>
        <taxon>Pseudomonadati</taxon>
        <taxon>Pseudomonadota</taxon>
        <taxon>Alphaproteobacteria</taxon>
        <taxon>Rhodobacterales</taxon>
        <taxon>Paracoccaceae</taxon>
        <taxon>Paracoccus</taxon>
    </lineage>
</organism>